<protein>
    <submittedName>
        <fullName evidence="2">Uncharacterized protein</fullName>
    </submittedName>
</protein>
<dbReference type="AlphaFoldDB" id="A0A9P7YD55"/>
<dbReference type="Proteomes" id="UP000824998">
    <property type="component" value="Unassembled WGS sequence"/>
</dbReference>
<feature type="compositionally biased region" description="Low complexity" evidence="1">
    <location>
        <begin position="85"/>
        <end position="94"/>
    </location>
</feature>
<reference evidence="2" key="1">
    <citation type="journal article" date="2021" name="IMA Fungus">
        <title>Genomic characterization of three marine fungi, including Emericellopsis atlantica sp. nov. with signatures of a generalist lifestyle and marine biomass degradation.</title>
        <authorList>
            <person name="Hagestad O.C."/>
            <person name="Hou L."/>
            <person name="Andersen J.H."/>
            <person name="Hansen E.H."/>
            <person name="Altermark B."/>
            <person name="Li C."/>
            <person name="Kuhnert E."/>
            <person name="Cox R.J."/>
            <person name="Crous P.W."/>
            <person name="Spatafora J.W."/>
            <person name="Lail K."/>
            <person name="Amirebrahimi M."/>
            <person name="Lipzen A."/>
            <person name="Pangilinan J."/>
            <person name="Andreopoulos W."/>
            <person name="Hayes R.D."/>
            <person name="Ng V."/>
            <person name="Grigoriev I.V."/>
            <person name="Jackson S.A."/>
            <person name="Sutton T.D.S."/>
            <person name="Dobson A.D.W."/>
            <person name="Rama T."/>
        </authorList>
    </citation>
    <scope>NUCLEOTIDE SEQUENCE</scope>
    <source>
        <strain evidence="2">TRa018bII</strain>
    </source>
</reference>
<organism evidence="2 3">
    <name type="scientific">Amylocarpus encephaloides</name>
    <dbReference type="NCBI Taxonomy" id="45428"/>
    <lineage>
        <taxon>Eukaryota</taxon>
        <taxon>Fungi</taxon>
        <taxon>Dikarya</taxon>
        <taxon>Ascomycota</taxon>
        <taxon>Pezizomycotina</taxon>
        <taxon>Leotiomycetes</taxon>
        <taxon>Helotiales</taxon>
        <taxon>Helotiales incertae sedis</taxon>
        <taxon>Amylocarpus</taxon>
    </lineage>
</organism>
<feature type="region of interest" description="Disordered" evidence="1">
    <location>
        <begin position="111"/>
        <end position="170"/>
    </location>
</feature>
<dbReference type="EMBL" id="MU251640">
    <property type="protein sequence ID" value="KAG9230838.1"/>
    <property type="molecule type" value="Genomic_DNA"/>
</dbReference>
<sequence length="271" mass="29619">MSSVGVYPYPYQTSGHGHTIRDPILFDTSSEGFPVDSGLDGSRLRHPNARKRVHWASEVIYIDRSEATGPQTHAGRSRPPPTEQSSSRDLSSRLLPSTSTGFVARARHGDVGLVGPSAMPSLANTSKLMARRRGRSLDETNDARRGRSRSSAPLDGHVISMPKGDSSRRGKRIGVAANSSFKRDSRILPNHPVFIVDVLPAVPDPPPNRLPPAPRPARLPTPDLDDISNRNFCSCDDLLCRFPTHQEFSAAFSKTNHQLEAAKAHIKNGRD</sequence>
<evidence type="ECO:0000256" key="1">
    <source>
        <dbReference type="SAM" id="MobiDB-lite"/>
    </source>
</evidence>
<feature type="region of interest" description="Disordered" evidence="1">
    <location>
        <begin position="64"/>
        <end position="94"/>
    </location>
</feature>
<evidence type="ECO:0000313" key="3">
    <source>
        <dbReference type="Proteomes" id="UP000824998"/>
    </source>
</evidence>
<proteinExistence type="predicted"/>
<feature type="compositionally biased region" description="Basic and acidic residues" evidence="1">
    <location>
        <begin position="135"/>
        <end position="145"/>
    </location>
</feature>
<comment type="caution">
    <text evidence="2">The sequence shown here is derived from an EMBL/GenBank/DDBJ whole genome shotgun (WGS) entry which is preliminary data.</text>
</comment>
<keyword evidence="3" id="KW-1185">Reference proteome</keyword>
<gene>
    <name evidence="2" type="ORF">BJ875DRAFT_487558</name>
</gene>
<evidence type="ECO:0000313" key="2">
    <source>
        <dbReference type="EMBL" id="KAG9230838.1"/>
    </source>
</evidence>
<name>A0A9P7YD55_9HELO</name>
<accession>A0A9P7YD55</accession>